<evidence type="ECO:0000256" key="8">
    <source>
        <dbReference type="ARBA" id="ARBA00066387"/>
    </source>
</evidence>
<dbReference type="AlphaFoldDB" id="A0A2Z2HWW3"/>
<evidence type="ECO:0000256" key="1">
    <source>
        <dbReference type="ARBA" id="ARBA00022448"/>
    </source>
</evidence>
<evidence type="ECO:0000256" key="11">
    <source>
        <dbReference type="SAM" id="MobiDB-lite"/>
    </source>
</evidence>
<dbReference type="EMBL" id="CP019893">
    <property type="protein sequence ID" value="ARS91592.1"/>
    <property type="molecule type" value="Genomic_DNA"/>
</dbReference>
<proteinExistence type="predicted"/>
<evidence type="ECO:0000313" key="14">
    <source>
        <dbReference type="Proteomes" id="UP000250088"/>
    </source>
</evidence>
<comment type="catalytic activity">
    <reaction evidence="5">
        <text>an R-cob(III)alamin(out) + ATP + H2O = an R-cob(III)alamin(in) + ADP + phosphate + H(+)</text>
        <dbReference type="Rhea" id="RHEA:17873"/>
        <dbReference type="ChEBI" id="CHEBI:15377"/>
        <dbReference type="ChEBI" id="CHEBI:15378"/>
        <dbReference type="ChEBI" id="CHEBI:30616"/>
        <dbReference type="ChEBI" id="CHEBI:43474"/>
        <dbReference type="ChEBI" id="CHEBI:140785"/>
        <dbReference type="ChEBI" id="CHEBI:456216"/>
        <dbReference type="EC" id="7.6.2.8"/>
    </reaction>
</comment>
<dbReference type="PROSITE" id="PS50893">
    <property type="entry name" value="ABC_TRANSPORTER_2"/>
    <property type="match status" value="1"/>
</dbReference>
<keyword evidence="4" id="KW-1278">Translocase</keyword>
<dbReference type="GO" id="GO:0005524">
    <property type="term" value="F:ATP binding"/>
    <property type="evidence" value="ECO:0007669"/>
    <property type="project" value="UniProtKB-KW"/>
</dbReference>
<evidence type="ECO:0000256" key="3">
    <source>
        <dbReference type="ARBA" id="ARBA00022840"/>
    </source>
</evidence>
<dbReference type="GO" id="GO:0015420">
    <property type="term" value="F:ABC-type vitamin B12 transporter activity"/>
    <property type="evidence" value="ECO:0007669"/>
    <property type="project" value="UniProtKB-EC"/>
</dbReference>
<feature type="compositionally biased region" description="Basic and acidic residues" evidence="11">
    <location>
        <begin position="454"/>
        <end position="481"/>
    </location>
</feature>
<dbReference type="InterPro" id="IPR027417">
    <property type="entry name" value="P-loop_NTPase"/>
</dbReference>
<evidence type="ECO:0000256" key="5">
    <source>
        <dbReference type="ARBA" id="ARBA00050590"/>
    </source>
</evidence>
<dbReference type="KEGG" id="naj:B1756_18935"/>
<protein>
    <recommendedName>
        <fullName evidence="9">Cobalamin import ATP-binding protein BtuD</fullName>
        <ecNumber evidence="8">7.6.2.8</ecNumber>
    </recommendedName>
    <alternativeName>
        <fullName evidence="10">Vitamin B12-transporting ATPase</fullName>
    </alternativeName>
</protein>
<evidence type="ECO:0000256" key="10">
    <source>
        <dbReference type="ARBA" id="ARBA00077139"/>
    </source>
</evidence>
<dbReference type="Proteomes" id="UP000250088">
    <property type="component" value="Chromosome"/>
</dbReference>
<organism evidence="13 14">
    <name type="scientific">Natrarchaeobaculum aegyptiacum</name>
    <dbReference type="NCBI Taxonomy" id="745377"/>
    <lineage>
        <taxon>Archaea</taxon>
        <taxon>Methanobacteriati</taxon>
        <taxon>Methanobacteriota</taxon>
        <taxon>Stenosarchaea group</taxon>
        <taxon>Halobacteria</taxon>
        <taxon>Halobacteriales</taxon>
        <taxon>Natrialbaceae</taxon>
        <taxon>Natrarchaeobaculum</taxon>
    </lineage>
</organism>
<comment type="subunit">
    <text evidence="7">The complex is composed of two ATP-binding proteins (BtuD), two transmembrane proteins (BtuC) and a solute-binding protein (BtuF).</text>
</comment>
<dbReference type="OrthoDB" id="24644at2157"/>
<dbReference type="Pfam" id="PF00005">
    <property type="entry name" value="ABC_tran"/>
    <property type="match status" value="1"/>
</dbReference>
<keyword evidence="3" id="KW-0067">ATP-binding</keyword>
<evidence type="ECO:0000256" key="7">
    <source>
        <dbReference type="ARBA" id="ARBA00064420"/>
    </source>
</evidence>
<accession>A0A2Z2HWW3</accession>
<keyword evidence="1" id="KW-0813">Transport</keyword>
<reference evidence="14" key="1">
    <citation type="submission" date="2017-02" db="EMBL/GenBank/DDBJ databases">
        <title>Natronthermophilus aegyptiacus gen. nov.,sp. nov., an aerobic, extremely halophilic alkalithermophilic archaeon isolated from the athalassohaline Wadi An Natrun, Egypt.</title>
        <authorList>
            <person name="Zhao B."/>
        </authorList>
    </citation>
    <scope>NUCLEOTIDE SEQUENCE [LARGE SCALE GENOMIC DNA]</scope>
    <source>
        <strain evidence="14">JW/NM-HA 15</strain>
    </source>
</reference>
<feature type="compositionally biased region" description="Basic and acidic residues" evidence="11">
    <location>
        <begin position="502"/>
        <end position="518"/>
    </location>
</feature>
<evidence type="ECO:0000259" key="12">
    <source>
        <dbReference type="PROSITE" id="PS50893"/>
    </source>
</evidence>
<dbReference type="PANTHER" id="PTHR42794">
    <property type="entry name" value="HEMIN IMPORT ATP-BINDING PROTEIN HMUV"/>
    <property type="match status" value="1"/>
</dbReference>
<dbReference type="EC" id="7.6.2.8" evidence="8"/>
<dbReference type="GO" id="GO:0016887">
    <property type="term" value="F:ATP hydrolysis activity"/>
    <property type="evidence" value="ECO:0007669"/>
    <property type="project" value="InterPro"/>
</dbReference>
<sequence>MSDTDPAPTIAIESLARSFGDHDVLEDVSLTVEPGELVGLVGPNGAGKTTLLRAASGALEPDTGRVEVDGVDLHAASSKTASRLVAVVPQDTALSFSFPVRDVVAMGRYPHRSRFSPATDDDRRAVDRALERTRTVDLADRTIDEISGGQRQRVIVARAIAQETPALLLDEPTASLDVNHQLETLELVREVVDDGTAAMAAIHDLSLAARYCDRLALLAGGTIRQVGPPGEVLTADAVGDAFDASAVVATDPVSGATSITALPNRRSAAEADSDSRAGKRATVHEETSTDDHDQVHVLGAGPIASSAVARLTLAGVRPSIGPLPAGDAITETAAQFDLETFETGPFSAPSASITDDVIAAIGRADAVVVADPILGDDGAFDRILEAVLDADIVVGVSDGPDASGTSGRVHTARGVVDPERVPAHSLESLAKRLQTARVVDLESIVDVVEYELEHGGDREREDTVDHGLTDPGRVRDERTETIEDASAESSSSTTGTARSAGTRRDSSASMTSRERESAVDAETDGGVTSPDRSDDASGRSSDEGD</sequence>
<keyword evidence="2" id="KW-0547">Nucleotide-binding</keyword>
<feature type="compositionally biased region" description="Basic and acidic residues" evidence="11">
    <location>
        <begin position="267"/>
        <end position="294"/>
    </location>
</feature>
<feature type="domain" description="ABC transporter" evidence="12">
    <location>
        <begin position="10"/>
        <end position="245"/>
    </location>
</feature>
<dbReference type="InterPro" id="IPR003439">
    <property type="entry name" value="ABC_transporter-like_ATP-bd"/>
</dbReference>
<dbReference type="FunFam" id="3.40.50.300:FF:000134">
    <property type="entry name" value="Iron-enterobactin ABC transporter ATP-binding protein"/>
    <property type="match status" value="1"/>
</dbReference>
<dbReference type="SMART" id="SM00382">
    <property type="entry name" value="AAA"/>
    <property type="match status" value="1"/>
</dbReference>
<dbReference type="GeneID" id="32896194"/>
<dbReference type="RefSeq" id="WP_086889959.1">
    <property type="nucleotide sequence ID" value="NZ_CP019893.1"/>
</dbReference>
<evidence type="ECO:0000256" key="9">
    <source>
        <dbReference type="ARBA" id="ARBA00073649"/>
    </source>
</evidence>
<dbReference type="SUPFAM" id="SSF52540">
    <property type="entry name" value="P-loop containing nucleoside triphosphate hydrolases"/>
    <property type="match status" value="1"/>
</dbReference>
<evidence type="ECO:0000313" key="13">
    <source>
        <dbReference type="EMBL" id="ARS91592.1"/>
    </source>
</evidence>
<feature type="region of interest" description="Disordered" evidence="11">
    <location>
        <begin position="259"/>
        <end position="294"/>
    </location>
</feature>
<evidence type="ECO:0000256" key="4">
    <source>
        <dbReference type="ARBA" id="ARBA00022967"/>
    </source>
</evidence>
<feature type="compositionally biased region" description="Low complexity" evidence="11">
    <location>
        <begin position="487"/>
        <end position="500"/>
    </location>
</feature>
<dbReference type="CDD" id="cd03235">
    <property type="entry name" value="ABC_Metallic_Cations"/>
    <property type="match status" value="1"/>
</dbReference>
<evidence type="ECO:0000256" key="2">
    <source>
        <dbReference type="ARBA" id="ARBA00022741"/>
    </source>
</evidence>
<dbReference type="InterPro" id="IPR017871">
    <property type="entry name" value="ABC_transporter-like_CS"/>
</dbReference>
<feature type="compositionally biased region" description="Basic and acidic residues" evidence="11">
    <location>
        <begin position="531"/>
        <end position="545"/>
    </location>
</feature>
<dbReference type="PROSITE" id="PS00211">
    <property type="entry name" value="ABC_TRANSPORTER_1"/>
    <property type="match status" value="1"/>
</dbReference>
<dbReference type="PANTHER" id="PTHR42794:SF1">
    <property type="entry name" value="HEMIN IMPORT ATP-BINDING PROTEIN HMUV"/>
    <property type="match status" value="1"/>
</dbReference>
<gene>
    <name evidence="13" type="ORF">B1756_18935</name>
</gene>
<dbReference type="Gene3D" id="3.40.50.300">
    <property type="entry name" value="P-loop containing nucleotide triphosphate hydrolases"/>
    <property type="match status" value="1"/>
</dbReference>
<evidence type="ECO:0000256" key="6">
    <source>
        <dbReference type="ARBA" id="ARBA00058960"/>
    </source>
</evidence>
<comment type="function">
    <text evidence="6">Required for corrinoid utilization. Probably part of the ABC transporter complex BtuCDF involved in cobalamin (vitamin B12) import. Probably responsible for energy coupling to the transport system.</text>
</comment>
<keyword evidence="14" id="KW-1185">Reference proteome</keyword>
<feature type="region of interest" description="Disordered" evidence="11">
    <location>
        <begin position="454"/>
        <end position="545"/>
    </location>
</feature>
<dbReference type="InterPro" id="IPR003593">
    <property type="entry name" value="AAA+_ATPase"/>
</dbReference>
<name>A0A2Z2HWW3_9EURY</name>